<name>A0A4Y2BJT9_ARAVE</name>
<gene>
    <name evidence="2" type="ORF">AVEN_174748_1</name>
</gene>
<proteinExistence type="predicted"/>
<dbReference type="AlphaFoldDB" id="A0A4Y2BJT9"/>
<comment type="caution">
    <text evidence="2">The sequence shown here is derived from an EMBL/GenBank/DDBJ whole genome shotgun (WGS) entry which is preliminary data.</text>
</comment>
<reference evidence="2 3" key="1">
    <citation type="journal article" date="2019" name="Sci. Rep.">
        <title>Orb-weaving spider Araneus ventricosus genome elucidates the spidroin gene catalogue.</title>
        <authorList>
            <person name="Kono N."/>
            <person name="Nakamura H."/>
            <person name="Ohtoshi R."/>
            <person name="Moran D.A.P."/>
            <person name="Shinohara A."/>
            <person name="Yoshida Y."/>
            <person name="Fujiwara M."/>
            <person name="Mori M."/>
            <person name="Tomita M."/>
            <person name="Arakawa K."/>
        </authorList>
    </citation>
    <scope>NUCLEOTIDE SEQUENCE [LARGE SCALE GENOMIC DNA]</scope>
</reference>
<evidence type="ECO:0000313" key="3">
    <source>
        <dbReference type="Proteomes" id="UP000499080"/>
    </source>
</evidence>
<evidence type="ECO:0000256" key="1">
    <source>
        <dbReference type="SAM" id="MobiDB-lite"/>
    </source>
</evidence>
<keyword evidence="3" id="KW-1185">Reference proteome</keyword>
<evidence type="ECO:0000313" key="2">
    <source>
        <dbReference type="EMBL" id="GBL92480.1"/>
    </source>
</evidence>
<organism evidence="2 3">
    <name type="scientific">Araneus ventricosus</name>
    <name type="common">Orbweaver spider</name>
    <name type="synonym">Epeira ventricosa</name>
    <dbReference type="NCBI Taxonomy" id="182803"/>
    <lineage>
        <taxon>Eukaryota</taxon>
        <taxon>Metazoa</taxon>
        <taxon>Ecdysozoa</taxon>
        <taxon>Arthropoda</taxon>
        <taxon>Chelicerata</taxon>
        <taxon>Arachnida</taxon>
        <taxon>Araneae</taxon>
        <taxon>Araneomorphae</taxon>
        <taxon>Entelegynae</taxon>
        <taxon>Araneoidea</taxon>
        <taxon>Araneidae</taxon>
        <taxon>Araneus</taxon>
    </lineage>
</organism>
<protein>
    <submittedName>
        <fullName evidence="2">Uncharacterized protein</fullName>
    </submittedName>
</protein>
<sequence length="85" mass="9817">MENVDACHDTSTPGHLARARAIYQSKIRTLKKTAVHCKTCTRNPVIEKVNRRPRGIRPYKREMTIRPATQQTRPMQPLEYLTQSA</sequence>
<feature type="region of interest" description="Disordered" evidence="1">
    <location>
        <begin position="54"/>
        <end position="85"/>
    </location>
</feature>
<dbReference type="Proteomes" id="UP000499080">
    <property type="component" value="Unassembled WGS sequence"/>
</dbReference>
<accession>A0A4Y2BJT9</accession>
<dbReference type="EMBL" id="BGPR01000086">
    <property type="protein sequence ID" value="GBL92480.1"/>
    <property type="molecule type" value="Genomic_DNA"/>
</dbReference>